<dbReference type="EMBL" id="BPLR01020444">
    <property type="protein sequence ID" value="GIX78888.1"/>
    <property type="molecule type" value="Genomic_DNA"/>
</dbReference>
<proteinExistence type="predicted"/>
<dbReference type="AlphaFoldDB" id="A0AAV4N4E5"/>
<sequence length="128" mass="15227">MGLEPESCGTEHQSHSAISSCLCRCLCLKEVHILGFKQISSSFKVHSQEHFAEHFSTKKFDSNRLAINQKCKRERLCFLRRFEQKKRRYEEEMMAEYLSQRNGNSKLFNIFLDSCCRKRNECEVFEIY</sequence>
<evidence type="ECO:0000313" key="1">
    <source>
        <dbReference type="EMBL" id="GIX78888.1"/>
    </source>
</evidence>
<organism evidence="1 2">
    <name type="scientific">Caerostris extrusa</name>
    <name type="common">Bark spider</name>
    <name type="synonym">Caerostris bankana</name>
    <dbReference type="NCBI Taxonomy" id="172846"/>
    <lineage>
        <taxon>Eukaryota</taxon>
        <taxon>Metazoa</taxon>
        <taxon>Ecdysozoa</taxon>
        <taxon>Arthropoda</taxon>
        <taxon>Chelicerata</taxon>
        <taxon>Arachnida</taxon>
        <taxon>Araneae</taxon>
        <taxon>Araneomorphae</taxon>
        <taxon>Entelegynae</taxon>
        <taxon>Araneoidea</taxon>
        <taxon>Araneidae</taxon>
        <taxon>Caerostris</taxon>
    </lineage>
</organism>
<comment type="caution">
    <text evidence="1">The sequence shown here is derived from an EMBL/GenBank/DDBJ whole genome shotgun (WGS) entry which is preliminary data.</text>
</comment>
<accession>A0AAV4N4E5</accession>
<reference evidence="1 2" key="1">
    <citation type="submission" date="2021-06" db="EMBL/GenBank/DDBJ databases">
        <title>Caerostris extrusa draft genome.</title>
        <authorList>
            <person name="Kono N."/>
            <person name="Arakawa K."/>
        </authorList>
    </citation>
    <scope>NUCLEOTIDE SEQUENCE [LARGE SCALE GENOMIC DNA]</scope>
</reference>
<name>A0AAV4N4E5_CAEEX</name>
<evidence type="ECO:0000313" key="2">
    <source>
        <dbReference type="Proteomes" id="UP001054945"/>
    </source>
</evidence>
<dbReference type="Proteomes" id="UP001054945">
    <property type="component" value="Unassembled WGS sequence"/>
</dbReference>
<keyword evidence="2" id="KW-1185">Reference proteome</keyword>
<gene>
    <name evidence="1" type="ORF">CEXT_804261</name>
</gene>
<protein>
    <submittedName>
        <fullName evidence="1">Uncharacterized protein</fullName>
    </submittedName>
</protein>